<dbReference type="OrthoDB" id="778679at2759"/>
<sequence length="133" mass="14001">MAAAGGAGMCPPAGFSPSGNYWMSKTDGSCVRQESFFGGQPFLDQWVGYVIVLGFGLFFSVLITILTWLEERYVGLRMTSEFFNTAGRSIKTGLTASVIVSSVLHLVVGAAHTCSLVGGLSTDVAASELPVIL</sequence>
<dbReference type="Proteomes" id="UP000265515">
    <property type="component" value="Unassembled WGS sequence"/>
</dbReference>
<dbReference type="EMBL" id="BFEA01000014">
    <property type="protein sequence ID" value="GBG60781.1"/>
    <property type="molecule type" value="Genomic_DNA"/>
</dbReference>
<dbReference type="PANTHER" id="PTHR46154:SF4">
    <property type="entry name" value="UREA ACTIVE TRANSPORTER"/>
    <property type="match status" value="1"/>
</dbReference>
<organism evidence="3 4">
    <name type="scientific">Chara braunii</name>
    <name type="common">Braun's stonewort</name>
    <dbReference type="NCBI Taxonomy" id="69332"/>
    <lineage>
        <taxon>Eukaryota</taxon>
        <taxon>Viridiplantae</taxon>
        <taxon>Streptophyta</taxon>
        <taxon>Charophyceae</taxon>
        <taxon>Charales</taxon>
        <taxon>Characeae</taxon>
        <taxon>Chara</taxon>
    </lineage>
</organism>
<proteinExistence type="predicted"/>
<evidence type="ECO:0000256" key="2">
    <source>
        <dbReference type="SAM" id="Phobius"/>
    </source>
</evidence>
<dbReference type="InterPro" id="IPR031155">
    <property type="entry name" value="DUR"/>
</dbReference>
<name>A0A388JSL0_CHABU</name>
<dbReference type="PANTHER" id="PTHR46154">
    <property type="match status" value="1"/>
</dbReference>
<evidence type="ECO:0000313" key="4">
    <source>
        <dbReference type="Proteomes" id="UP000265515"/>
    </source>
</evidence>
<evidence type="ECO:0000256" key="1">
    <source>
        <dbReference type="ARBA" id="ARBA00022448"/>
    </source>
</evidence>
<dbReference type="GO" id="GO:0015204">
    <property type="term" value="F:urea transmembrane transporter activity"/>
    <property type="evidence" value="ECO:0007669"/>
    <property type="project" value="InterPro"/>
</dbReference>
<evidence type="ECO:0000313" key="3">
    <source>
        <dbReference type="EMBL" id="GBG60781.1"/>
    </source>
</evidence>
<keyword evidence="2" id="KW-1133">Transmembrane helix</keyword>
<dbReference type="GO" id="GO:0005886">
    <property type="term" value="C:plasma membrane"/>
    <property type="evidence" value="ECO:0007669"/>
    <property type="project" value="TreeGrafter"/>
</dbReference>
<reference evidence="3 4" key="1">
    <citation type="journal article" date="2018" name="Cell">
        <title>The Chara Genome: Secondary Complexity and Implications for Plant Terrestrialization.</title>
        <authorList>
            <person name="Nishiyama T."/>
            <person name="Sakayama H."/>
            <person name="Vries J.D."/>
            <person name="Buschmann H."/>
            <person name="Saint-Marcoux D."/>
            <person name="Ullrich K.K."/>
            <person name="Haas F.B."/>
            <person name="Vanderstraeten L."/>
            <person name="Becker D."/>
            <person name="Lang D."/>
            <person name="Vosolsobe S."/>
            <person name="Rombauts S."/>
            <person name="Wilhelmsson P.K.I."/>
            <person name="Janitza P."/>
            <person name="Kern R."/>
            <person name="Heyl A."/>
            <person name="Rumpler F."/>
            <person name="Villalobos L.I.A.C."/>
            <person name="Clay J.M."/>
            <person name="Skokan R."/>
            <person name="Toyoda A."/>
            <person name="Suzuki Y."/>
            <person name="Kagoshima H."/>
            <person name="Schijlen E."/>
            <person name="Tajeshwar N."/>
            <person name="Catarino B."/>
            <person name="Hetherington A.J."/>
            <person name="Saltykova A."/>
            <person name="Bonnot C."/>
            <person name="Breuninger H."/>
            <person name="Symeonidi A."/>
            <person name="Radhakrishnan G.V."/>
            <person name="Van Nieuwerburgh F."/>
            <person name="Deforce D."/>
            <person name="Chang C."/>
            <person name="Karol K.G."/>
            <person name="Hedrich R."/>
            <person name="Ulvskov P."/>
            <person name="Glockner G."/>
            <person name="Delwiche C.F."/>
            <person name="Petrasek J."/>
            <person name="Van de Peer Y."/>
            <person name="Friml J."/>
            <person name="Beilby M."/>
            <person name="Dolan L."/>
            <person name="Kohara Y."/>
            <person name="Sugano S."/>
            <person name="Fujiyama A."/>
            <person name="Delaux P.-M."/>
            <person name="Quint M."/>
            <person name="TheiBen G."/>
            <person name="Hagemann M."/>
            <person name="Harholt J."/>
            <person name="Dunand C."/>
            <person name="Zachgo S."/>
            <person name="Langdale J."/>
            <person name="Maumus F."/>
            <person name="Straeten D.V.D."/>
            <person name="Gould S.B."/>
            <person name="Rensing S.A."/>
        </authorList>
    </citation>
    <scope>NUCLEOTIDE SEQUENCE [LARGE SCALE GENOMIC DNA]</scope>
    <source>
        <strain evidence="3 4">S276</strain>
    </source>
</reference>
<protein>
    <submittedName>
        <fullName evidence="3">Uncharacterized protein</fullName>
    </submittedName>
</protein>
<dbReference type="AlphaFoldDB" id="A0A388JSL0"/>
<keyword evidence="2" id="KW-0812">Transmembrane</keyword>
<keyword evidence="4" id="KW-1185">Reference proteome</keyword>
<accession>A0A388JSL0</accession>
<comment type="caution">
    <text evidence="3">The sequence shown here is derived from an EMBL/GenBank/DDBJ whole genome shotgun (WGS) entry which is preliminary data.</text>
</comment>
<dbReference type="Gramene" id="GBG60781">
    <property type="protein sequence ID" value="GBG60781"/>
    <property type="gene ID" value="CBR_g12519"/>
</dbReference>
<keyword evidence="1" id="KW-0813">Transport</keyword>
<gene>
    <name evidence="3" type="ORF">CBR_g12519</name>
</gene>
<dbReference type="STRING" id="69332.A0A388JSL0"/>
<feature type="transmembrane region" description="Helical" evidence="2">
    <location>
        <begin position="46"/>
        <end position="69"/>
    </location>
</feature>
<keyword evidence="2" id="KW-0472">Membrane</keyword>